<evidence type="ECO:0000256" key="1">
    <source>
        <dbReference type="ARBA" id="ARBA00022741"/>
    </source>
</evidence>
<dbReference type="PROSITE" id="PS00109">
    <property type="entry name" value="PROTEIN_KINASE_TYR"/>
    <property type="match status" value="1"/>
</dbReference>
<dbReference type="InterPro" id="IPR000626">
    <property type="entry name" value="Ubiquitin-like_dom"/>
</dbReference>
<dbReference type="Proteomes" id="UP001178507">
    <property type="component" value="Unassembled WGS sequence"/>
</dbReference>
<feature type="compositionally biased region" description="Low complexity" evidence="4">
    <location>
        <begin position="873"/>
        <end position="902"/>
    </location>
</feature>
<dbReference type="GO" id="GO:0035556">
    <property type="term" value="P:intracellular signal transduction"/>
    <property type="evidence" value="ECO:0007669"/>
    <property type="project" value="TreeGrafter"/>
</dbReference>
<accession>A0AA36JSC1</accession>
<feature type="compositionally biased region" description="Basic residues" evidence="4">
    <location>
        <begin position="903"/>
        <end position="912"/>
    </location>
</feature>
<protein>
    <recommendedName>
        <fullName evidence="9">Non-specific serine/threonine protein kinase</fullName>
    </recommendedName>
</protein>
<dbReference type="InterPro" id="IPR008266">
    <property type="entry name" value="Tyr_kinase_AS"/>
</dbReference>
<keyword evidence="8" id="KW-1185">Reference proteome</keyword>
<dbReference type="InterPro" id="IPR015943">
    <property type="entry name" value="WD40/YVTN_repeat-like_dom_sf"/>
</dbReference>
<dbReference type="InterPro" id="IPR001680">
    <property type="entry name" value="WD40_rpt"/>
</dbReference>
<dbReference type="SUPFAM" id="SSF54236">
    <property type="entry name" value="Ubiquitin-like"/>
    <property type="match status" value="1"/>
</dbReference>
<dbReference type="Pfam" id="PF00240">
    <property type="entry name" value="ubiquitin"/>
    <property type="match status" value="1"/>
</dbReference>
<dbReference type="PROSITE" id="PS50053">
    <property type="entry name" value="UBIQUITIN_2"/>
    <property type="match status" value="1"/>
</dbReference>
<dbReference type="InterPro" id="IPR011009">
    <property type="entry name" value="Kinase-like_dom_sf"/>
</dbReference>
<dbReference type="Gene3D" id="1.10.510.10">
    <property type="entry name" value="Transferase(Phosphotransferase) domain 1"/>
    <property type="match status" value="1"/>
</dbReference>
<dbReference type="Pfam" id="PF00069">
    <property type="entry name" value="Pkinase"/>
    <property type="match status" value="1"/>
</dbReference>
<keyword evidence="3" id="KW-0853">WD repeat</keyword>
<evidence type="ECO:0000256" key="3">
    <source>
        <dbReference type="PROSITE-ProRule" id="PRU00221"/>
    </source>
</evidence>
<feature type="compositionally biased region" description="Basic and acidic residues" evidence="4">
    <location>
        <begin position="1191"/>
        <end position="1203"/>
    </location>
</feature>
<organism evidence="7 8">
    <name type="scientific">Effrenium voratum</name>
    <dbReference type="NCBI Taxonomy" id="2562239"/>
    <lineage>
        <taxon>Eukaryota</taxon>
        <taxon>Sar</taxon>
        <taxon>Alveolata</taxon>
        <taxon>Dinophyceae</taxon>
        <taxon>Suessiales</taxon>
        <taxon>Symbiodiniaceae</taxon>
        <taxon>Effrenium</taxon>
    </lineage>
</organism>
<feature type="region of interest" description="Disordered" evidence="4">
    <location>
        <begin position="1536"/>
        <end position="1561"/>
    </location>
</feature>
<dbReference type="GO" id="GO:0004674">
    <property type="term" value="F:protein serine/threonine kinase activity"/>
    <property type="evidence" value="ECO:0007669"/>
    <property type="project" value="TreeGrafter"/>
</dbReference>
<evidence type="ECO:0000256" key="4">
    <source>
        <dbReference type="SAM" id="MobiDB-lite"/>
    </source>
</evidence>
<reference evidence="7" key="1">
    <citation type="submission" date="2023-08" db="EMBL/GenBank/DDBJ databases">
        <authorList>
            <person name="Chen Y."/>
            <person name="Shah S."/>
            <person name="Dougan E. K."/>
            <person name="Thang M."/>
            <person name="Chan C."/>
        </authorList>
    </citation>
    <scope>NUCLEOTIDE SEQUENCE</scope>
</reference>
<dbReference type="CDD" id="cd17039">
    <property type="entry name" value="Ubl_ubiquitin_like"/>
    <property type="match status" value="1"/>
</dbReference>
<dbReference type="InterPro" id="IPR036322">
    <property type="entry name" value="WD40_repeat_dom_sf"/>
</dbReference>
<evidence type="ECO:0000259" key="5">
    <source>
        <dbReference type="PROSITE" id="PS50011"/>
    </source>
</evidence>
<gene>
    <name evidence="7" type="ORF">EVOR1521_LOCUS31568</name>
</gene>
<dbReference type="PROSITE" id="PS50082">
    <property type="entry name" value="WD_REPEATS_2"/>
    <property type="match status" value="1"/>
</dbReference>
<comment type="caution">
    <text evidence="7">The sequence shown here is derived from an EMBL/GenBank/DDBJ whole genome shotgun (WGS) entry which is preliminary data.</text>
</comment>
<dbReference type="GO" id="GO:0005524">
    <property type="term" value="F:ATP binding"/>
    <property type="evidence" value="ECO:0007669"/>
    <property type="project" value="UniProtKB-KW"/>
</dbReference>
<dbReference type="SMART" id="SM00320">
    <property type="entry name" value="WD40"/>
    <property type="match status" value="5"/>
</dbReference>
<dbReference type="Gene3D" id="3.10.20.90">
    <property type="entry name" value="Phosphatidylinositol 3-kinase Catalytic Subunit, Chain A, domain 1"/>
    <property type="match status" value="1"/>
</dbReference>
<dbReference type="PANTHER" id="PTHR24346:SF30">
    <property type="entry name" value="MATERNAL EMBRYONIC LEUCINE ZIPPER KINASE"/>
    <property type="match status" value="1"/>
</dbReference>
<dbReference type="PROSITE" id="PS50011">
    <property type="entry name" value="PROTEIN_KINASE_DOM"/>
    <property type="match status" value="1"/>
</dbReference>
<dbReference type="InterPro" id="IPR029071">
    <property type="entry name" value="Ubiquitin-like_domsf"/>
</dbReference>
<feature type="region of interest" description="Disordered" evidence="4">
    <location>
        <begin position="1183"/>
        <end position="1203"/>
    </location>
</feature>
<evidence type="ECO:0008006" key="9">
    <source>
        <dbReference type="Google" id="ProtNLM"/>
    </source>
</evidence>
<dbReference type="SUPFAM" id="SSF50978">
    <property type="entry name" value="WD40 repeat-like"/>
    <property type="match status" value="1"/>
</dbReference>
<dbReference type="GO" id="GO:0005737">
    <property type="term" value="C:cytoplasm"/>
    <property type="evidence" value="ECO:0007669"/>
    <property type="project" value="TreeGrafter"/>
</dbReference>
<dbReference type="CDD" id="cd22961">
    <property type="entry name" value="DD_TEX55-like"/>
    <property type="match status" value="1"/>
</dbReference>
<feature type="compositionally biased region" description="Low complexity" evidence="4">
    <location>
        <begin position="1265"/>
        <end position="1285"/>
    </location>
</feature>
<evidence type="ECO:0000259" key="6">
    <source>
        <dbReference type="PROSITE" id="PS50053"/>
    </source>
</evidence>
<feature type="repeat" description="WD" evidence="3">
    <location>
        <begin position="1607"/>
        <end position="1648"/>
    </location>
</feature>
<feature type="region of interest" description="Disordered" evidence="4">
    <location>
        <begin position="1265"/>
        <end position="1299"/>
    </location>
</feature>
<keyword evidence="1" id="KW-0547">Nucleotide-binding</keyword>
<evidence type="ECO:0000313" key="8">
    <source>
        <dbReference type="Proteomes" id="UP001178507"/>
    </source>
</evidence>
<feature type="domain" description="Ubiquitin-like" evidence="6">
    <location>
        <begin position="1304"/>
        <end position="1380"/>
    </location>
</feature>
<keyword evidence="2" id="KW-0067">ATP-binding</keyword>
<dbReference type="PANTHER" id="PTHR24346">
    <property type="entry name" value="MAP/MICROTUBULE AFFINITY-REGULATING KINASE"/>
    <property type="match status" value="1"/>
</dbReference>
<feature type="domain" description="Protein kinase" evidence="5">
    <location>
        <begin position="104"/>
        <end position="402"/>
    </location>
</feature>
<name>A0AA36JSC1_9DINO</name>
<dbReference type="SMART" id="SM00220">
    <property type="entry name" value="S_TKc"/>
    <property type="match status" value="1"/>
</dbReference>
<evidence type="ECO:0000256" key="2">
    <source>
        <dbReference type="ARBA" id="ARBA00022840"/>
    </source>
</evidence>
<dbReference type="Gene3D" id="2.130.10.10">
    <property type="entry name" value="YVTN repeat-like/Quinoprotein amine dehydrogenase"/>
    <property type="match status" value="2"/>
</dbReference>
<dbReference type="SUPFAM" id="SSF56112">
    <property type="entry name" value="Protein kinase-like (PK-like)"/>
    <property type="match status" value="1"/>
</dbReference>
<dbReference type="EMBL" id="CAUJNA010003841">
    <property type="protein sequence ID" value="CAJ1410819.1"/>
    <property type="molecule type" value="Genomic_DNA"/>
</dbReference>
<evidence type="ECO:0000313" key="7">
    <source>
        <dbReference type="EMBL" id="CAJ1410819.1"/>
    </source>
</evidence>
<feature type="region of interest" description="Disordered" evidence="4">
    <location>
        <begin position="62"/>
        <end position="87"/>
    </location>
</feature>
<dbReference type="InterPro" id="IPR000719">
    <property type="entry name" value="Prot_kinase_dom"/>
</dbReference>
<proteinExistence type="predicted"/>
<sequence>MDYFAIGGKPFLSRFPPHIPGIFNTCTQEQSAEGVDSHALQALQAFQKAQAFQGEGYPIARGAASRPAEDDLDVDDDDGHVKAPRALHQGYDSSQVREWPSSRFEVIRKLQDATRNRGQVVLMKDNEENRLVAVKIMPNRWVGVSHSDFVIDHPSETELPWQDIGCVCFLNEVGYPYACGLLGVYRDAEHTYVVTTFATEGDLFSWCEGGVAPGHEREMVVQPIARQIMEGIQQLHDFGIVHRDLSLENVLISKQDGSDTSAFQIRIIDFSMASTARIFKNCIRGKASYQAPELHSDQEYDAYLTDAFSLGVTLYAVLLKDYPWLSTRPGGCKCFEYVRKHGFRAYLAKRKLRNSTQRVVEFMSEPLICLLEGLLSFEPSERLTLGERKWSNRRSIWDLTWLHEGSSAEVLASSAASRPRSRISGSDLRCEMRVRVLGTESLAIVTLPSHGGEALDWLATALPAAGNAGGAKGGLAALGCWGESTAVVVPESAIRAVAPPAKSSIDKPWAALEVVAKSAVALATLGPILASAAVRWRALPAAEAAFLLLVREEDLFAAAVALVRAGHGIGPAVRVCPPRPEPVASNETYVGAWALTRREEPVGKTVEEPELSEGPLRIQAPSGVFVEVRLDKSCAGIAVMDRKMSVRHRLVDFQPPTGRVLCTQVKFNKEVMAELSHPRGRFRDEYVEAWTRLHSGPVAALELLSEQPAVTPPRAGFWIFCGNRFGRVIGLPVGQGAVGGTCCKSVAQLEALGVPAREELHTRYEALWGEIEVPGRLRVREEAWSKSRSGDLLYDQASGVGGSLSFVPGEVVHRLPSGVVQRWRIRDWGFDPFRPGAPPLPAAAQVDSEDEFSSSSSSSRAEKEKAAPPPAAPARVAPAEPAAPAAPAEPAEPESSSSSSSRTKPRKRKRSKDRQADVSRGQGCNRHCAFDRLALQNPVAGRKQAPKSRRTRTIMHILQANLHLKLLSSLCIHFRRTFTPPPRVPTTLHTSRMPRTPLLPPTTRTCTRCTPCTPCTRCTICPWHTPSQCTPCTPCIRCIPFRSHHVDLVEGPFAIWHPPSRSIQAGRVTTALAQNAEVSRVRVWPPAPRPCRPKLAPERRRASVVPGASLPRGSILSVRSGPTRRQSALPCSAPFRLPPGPWPLRIDVLGLLGKTTVHTLAGEDSFKLPLEGKDGRHMSVTFQIGGSRPKAGREEDISPAKRRDAEADARAYLDKHRLHEFMHGLFELLLRERPEDPYGFMAKRFQQAACMEGSIREAGGLKVSRSSISTAPTSSPSVMSSMSPSRDSFFATSGSEPDVPEGSYKVLLRTMRGRSVTRLVVSPTEKVGDVKQRLESTTGAHVSAIQLLWLGEMLPNATTLQDWFVEPGPVVLNVICAPKGPKLRHVISGASEGMRLWNPADAEKVRELTPEVPSAVLAMSADWETMRLLCTTFDGRMQLWNIGGTCVKSIVAHSEEACCLEVDWASEQALSGCSDGVVKHWCLKTFRCLGVLHASSSVDCLSVDWPKKRACGGLRTGAVRLWDLESAEVISDFEGPSKVNSEEGLGDARGRSGTQLRGSREGTVSGMAVHVGRAVTGFEDGHLAYWHFGGEAGIGESGPGPTGPKVFLAHYSALRSIVVHWSSSRALVGSDDGSLSLWRLDSSECLARRRMHSFIFCHLFFQLCEVCSPRWLCLGSACRLGEGAGGVRGLRRLPQALGSSHGRVPSNSSRSLTAHQEHLLWLSCQPLPVLPFH</sequence>
<feature type="region of interest" description="Disordered" evidence="4">
    <location>
        <begin position="836"/>
        <end position="923"/>
    </location>
</feature>